<dbReference type="InterPro" id="IPR036412">
    <property type="entry name" value="HAD-like_sf"/>
</dbReference>
<dbReference type="SFLD" id="SFLDG01129">
    <property type="entry name" value="C1.5:_HAD__Beta-PGM__Phosphata"/>
    <property type="match status" value="1"/>
</dbReference>
<dbReference type="InterPro" id="IPR050155">
    <property type="entry name" value="HAD-like_hydrolase_sf"/>
</dbReference>
<gene>
    <name evidence="1" type="ORF">JCM17207_23900</name>
</gene>
<comment type="caution">
    <text evidence="1">The sequence shown here is derived from an EMBL/GenBank/DDBJ whole genome shotgun (WGS) entry which is preliminary data.</text>
</comment>
<proteinExistence type="predicted"/>
<dbReference type="AlphaFoldDB" id="A0AA37J0R9"/>
<dbReference type="SFLD" id="SFLDS00003">
    <property type="entry name" value="Haloacid_Dehalogenase"/>
    <property type="match status" value="1"/>
</dbReference>
<dbReference type="Pfam" id="PF13419">
    <property type="entry name" value="HAD_2"/>
    <property type="match status" value="1"/>
</dbReference>
<dbReference type="GO" id="GO:0005829">
    <property type="term" value="C:cytosol"/>
    <property type="evidence" value="ECO:0007669"/>
    <property type="project" value="TreeGrafter"/>
</dbReference>
<dbReference type="InterPro" id="IPR041492">
    <property type="entry name" value="HAD_2"/>
</dbReference>
<dbReference type="EMBL" id="BQKV01000106">
    <property type="protein sequence ID" value="GJN65765.1"/>
    <property type="molecule type" value="Genomic_DNA"/>
</dbReference>
<dbReference type="PANTHER" id="PTHR43434:SF20">
    <property type="entry name" value="5'-NUCLEOTIDASE"/>
    <property type="match status" value="1"/>
</dbReference>
<dbReference type="GO" id="GO:0004713">
    <property type="term" value="F:protein tyrosine kinase activity"/>
    <property type="evidence" value="ECO:0007669"/>
    <property type="project" value="TreeGrafter"/>
</dbReference>
<dbReference type="Gene3D" id="3.40.50.1000">
    <property type="entry name" value="HAD superfamily/HAD-like"/>
    <property type="match status" value="1"/>
</dbReference>
<dbReference type="Gene3D" id="1.10.150.240">
    <property type="entry name" value="Putative phosphatase, domain 2"/>
    <property type="match status" value="1"/>
</dbReference>
<dbReference type="SUPFAM" id="SSF56784">
    <property type="entry name" value="HAD-like"/>
    <property type="match status" value="1"/>
</dbReference>
<sequence>MLKYDAILFDVDGTLLDSAPGILSTMEETFRQMGVDPAGLDLRRYLGPPLRRTFGEHFLDEADIERATLLYRESYKRRGCHMCQPYPGAARMLGRLRDAGLILCTATSKPTEVAAPILAEQGLAPFFDRIDGASMDASRDTKTDVIRYVLDQPLLRGRRVLMVGDRAEDMRGAADCGLDAAAALYGYGSRQELEPFGPVFYLDSCDQLADLLLGAPAAK</sequence>
<reference evidence="1" key="1">
    <citation type="journal article" date="2022" name="Int. J. Syst. Evol. Microbiol.">
        <title>Genome-based, phenotypic and chemotaxonomic classification of Faecalibacterium strains: proposal of three novel species Faecalibacterium duncaniae sp. nov., Faecalibacterium hattorii sp. nov. and Faecalibacterium gallinarum sp. nov. .</title>
        <authorList>
            <person name="Sakamoto M."/>
            <person name="Sakurai N."/>
            <person name="Tanno H."/>
            <person name="Iino T."/>
            <person name="Ohkuma M."/>
            <person name="Endo A."/>
        </authorList>
    </citation>
    <scope>NUCLEOTIDE SEQUENCE</scope>
    <source>
        <strain evidence="1">JCM 17207</strain>
    </source>
</reference>
<evidence type="ECO:0000313" key="1">
    <source>
        <dbReference type="EMBL" id="GJN65765.1"/>
    </source>
</evidence>
<protein>
    <submittedName>
        <fullName evidence="1">Phosphoglycolate phosphatase</fullName>
    </submittedName>
</protein>
<organism evidence="1 2">
    <name type="scientific">Faecalibacterium gallinarum</name>
    <dbReference type="NCBI Taxonomy" id="2903556"/>
    <lineage>
        <taxon>Bacteria</taxon>
        <taxon>Bacillati</taxon>
        <taxon>Bacillota</taxon>
        <taxon>Clostridia</taxon>
        <taxon>Eubacteriales</taxon>
        <taxon>Oscillospiraceae</taxon>
        <taxon>Faecalibacterium</taxon>
    </lineage>
</organism>
<evidence type="ECO:0000313" key="2">
    <source>
        <dbReference type="Proteomes" id="UP001055185"/>
    </source>
</evidence>
<dbReference type="RefSeq" id="WP_238317974.1">
    <property type="nucleotide sequence ID" value="NZ_BQKV01000106.1"/>
</dbReference>
<dbReference type="InterPro" id="IPR023214">
    <property type="entry name" value="HAD_sf"/>
</dbReference>
<dbReference type="Proteomes" id="UP001055185">
    <property type="component" value="Unassembled WGS sequence"/>
</dbReference>
<name>A0AA37J0R9_9FIRM</name>
<dbReference type="InterPro" id="IPR023198">
    <property type="entry name" value="PGP-like_dom2"/>
</dbReference>
<accession>A0AA37J0R9</accession>
<dbReference type="PANTHER" id="PTHR43434">
    <property type="entry name" value="PHOSPHOGLYCOLATE PHOSPHATASE"/>
    <property type="match status" value="1"/>
</dbReference>
<keyword evidence="2" id="KW-1185">Reference proteome</keyword>